<sequence>MRKPEIIVTDNGFAIVQAKATDAVSLDEVGEIIAYKIDELTTDLLCCDIVTGSGDGQQIRTIHEEIPGFDALMVRFETLPGFNSKWRDAVILPPFATNRTTIYNRAATAA</sequence>
<gene>
    <name evidence="1" type="ORF">GCM10011617_23830</name>
</gene>
<keyword evidence="2" id="KW-1185">Reference proteome</keyword>
<dbReference type="EMBL" id="BMZD01000005">
    <property type="protein sequence ID" value="GHA02178.1"/>
    <property type="molecule type" value="Genomic_DNA"/>
</dbReference>
<evidence type="ECO:0000313" key="2">
    <source>
        <dbReference type="Proteomes" id="UP000634139"/>
    </source>
</evidence>
<reference evidence="1" key="1">
    <citation type="journal article" date="2014" name="Int. J. Syst. Evol. Microbiol.">
        <title>Complete genome sequence of Corynebacterium casei LMG S-19264T (=DSM 44701T), isolated from a smear-ripened cheese.</title>
        <authorList>
            <consortium name="US DOE Joint Genome Institute (JGI-PGF)"/>
            <person name="Walter F."/>
            <person name="Albersmeier A."/>
            <person name="Kalinowski J."/>
            <person name="Ruckert C."/>
        </authorList>
    </citation>
    <scope>NUCLEOTIDE SEQUENCE</scope>
    <source>
        <strain evidence="1">KCTC 32422</strain>
    </source>
</reference>
<protein>
    <submittedName>
        <fullName evidence="1">Uncharacterized protein</fullName>
    </submittedName>
</protein>
<dbReference type="RefSeq" id="WP_189541829.1">
    <property type="nucleotide sequence ID" value="NZ_BMZD01000005.1"/>
</dbReference>
<reference evidence="1" key="2">
    <citation type="submission" date="2020-09" db="EMBL/GenBank/DDBJ databases">
        <authorList>
            <person name="Sun Q."/>
            <person name="Kim S."/>
        </authorList>
    </citation>
    <scope>NUCLEOTIDE SEQUENCE</scope>
    <source>
        <strain evidence="1">KCTC 32422</strain>
    </source>
</reference>
<evidence type="ECO:0000313" key="1">
    <source>
        <dbReference type="EMBL" id="GHA02178.1"/>
    </source>
</evidence>
<name>A0A918RKA2_9SPHN</name>
<accession>A0A918RKA2</accession>
<comment type="caution">
    <text evidence="1">The sequence shown here is derived from an EMBL/GenBank/DDBJ whole genome shotgun (WGS) entry which is preliminary data.</text>
</comment>
<dbReference type="AlphaFoldDB" id="A0A918RKA2"/>
<proteinExistence type="predicted"/>
<dbReference type="Proteomes" id="UP000634139">
    <property type="component" value="Unassembled WGS sequence"/>
</dbReference>
<organism evidence="1 2">
    <name type="scientific">Novosphingobium arvoryzae</name>
    <dbReference type="NCBI Taxonomy" id="1256514"/>
    <lineage>
        <taxon>Bacteria</taxon>
        <taxon>Pseudomonadati</taxon>
        <taxon>Pseudomonadota</taxon>
        <taxon>Alphaproteobacteria</taxon>
        <taxon>Sphingomonadales</taxon>
        <taxon>Sphingomonadaceae</taxon>
        <taxon>Novosphingobium</taxon>
    </lineage>
</organism>